<dbReference type="OrthoDB" id="756080at2"/>
<dbReference type="Proteomes" id="UP000199643">
    <property type="component" value="Unassembled WGS sequence"/>
</dbReference>
<dbReference type="RefSeq" id="WP_090500402.1">
    <property type="nucleotide sequence ID" value="NZ_FNCH01000009.1"/>
</dbReference>
<gene>
    <name evidence="1" type="ORF">SAMN05421827_10940</name>
</gene>
<evidence type="ECO:0000313" key="1">
    <source>
        <dbReference type="EMBL" id="SDG65366.1"/>
    </source>
</evidence>
<accession>A0A1G7W025</accession>
<dbReference type="AlphaFoldDB" id="A0A1G7W025"/>
<proteinExistence type="predicted"/>
<dbReference type="EMBL" id="FNCH01000009">
    <property type="protein sequence ID" value="SDG65366.1"/>
    <property type="molecule type" value="Genomic_DNA"/>
</dbReference>
<reference evidence="2" key="1">
    <citation type="submission" date="2016-10" db="EMBL/GenBank/DDBJ databases">
        <authorList>
            <person name="Varghese N."/>
            <person name="Submissions S."/>
        </authorList>
    </citation>
    <scope>NUCLEOTIDE SEQUENCE [LARGE SCALE GENOMIC DNA]</scope>
    <source>
        <strain evidence="2">DSM 17933</strain>
    </source>
</reference>
<evidence type="ECO:0000313" key="2">
    <source>
        <dbReference type="Proteomes" id="UP000199643"/>
    </source>
</evidence>
<organism evidence="1 2">
    <name type="scientific">Pedobacter terrae</name>
    <dbReference type="NCBI Taxonomy" id="405671"/>
    <lineage>
        <taxon>Bacteria</taxon>
        <taxon>Pseudomonadati</taxon>
        <taxon>Bacteroidota</taxon>
        <taxon>Sphingobacteriia</taxon>
        <taxon>Sphingobacteriales</taxon>
        <taxon>Sphingobacteriaceae</taxon>
        <taxon>Pedobacter</taxon>
    </lineage>
</organism>
<keyword evidence="2" id="KW-1185">Reference proteome</keyword>
<protein>
    <submittedName>
        <fullName evidence="1">Uncharacterized protein</fullName>
    </submittedName>
</protein>
<name>A0A1G7W025_9SPHI</name>
<sequence>MNSNQSKALELVVGIIKDTIGDIKIEKTSANTVILKDGNATIQLTQEEGESADKETVVILDPKDIIYSEDLLPELNDLTSVTVIINGLDIETQLVFQTVRDYFDQISNSYEFLKIFEKDVIRIKSGFKFGSHAFVLNVLNEKDQISISAEFAASFDAGVRKTVETDIIKVQKAINKMVKEDGAI</sequence>